<keyword evidence="1" id="KW-0472">Membrane</keyword>
<keyword evidence="3" id="KW-1185">Reference proteome</keyword>
<name>A0A7Y0EMS7_9BIFI</name>
<evidence type="ECO:0000313" key="3">
    <source>
        <dbReference type="Proteomes" id="UP000532194"/>
    </source>
</evidence>
<feature type="transmembrane region" description="Helical" evidence="1">
    <location>
        <begin position="154"/>
        <end position="176"/>
    </location>
</feature>
<feature type="transmembrane region" description="Helical" evidence="1">
    <location>
        <begin position="21"/>
        <end position="40"/>
    </location>
</feature>
<evidence type="ECO:0000313" key="2">
    <source>
        <dbReference type="EMBL" id="NMM93096.1"/>
    </source>
</evidence>
<dbReference type="GO" id="GO:0015293">
    <property type="term" value="F:symporter activity"/>
    <property type="evidence" value="ECO:0007669"/>
    <property type="project" value="InterPro"/>
</dbReference>
<dbReference type="EMBL" id="JAAIII010000001">
    <property type="protein sequence ID" value="NMM93096.1"/>
    <property type="molecule type" value="Genomic_DNA"/>
</dbReference>
<feature type="transmembrane region" description="Helical" evidence="1">
    <location>
        <begin position="89"/>
        <end position="106"/>
    </location>
</feature>
<feature type="transmembrane region" description="Helical" evidence="1">
    <location>
        <begin position="182"/>
        <end position="203"/>
    </location>
</feature>
<comment type="caution">
    <text evidence="2">The sequence shown here is derived from an EMBL/GenBank/DDBJ whole genome shotgun (WGS) entry which is preliminary data.</text>
</comment>
<evidence type="ECO:0000256" key="1">
    <source>
        <dbReference type="SAM" id="Phobius"/>
    </source>
</evidence>
<dbReference type="InterPro" id="IPR039672">
    <property type="entry name" value="MFS_2"/>
</dbReference>
<dbReference type="PANTHER" id="PTHR11328">
    <property type="entry name" value="MAJOR FACILITATOR SUPERFAMILY DOMAIN-CONTAINING PROTEIN"/>
    <property type="match status" value="1"/>
</dbReference>
<feature type="transmembrane region" description="Helical" evidence="1">
    <location>
        <begin position="112"/>
        <end position="133"/>
    </location>
</feature>
<sequence>MQQRTPRKATWTTIVGYGAGDLFMNGAMAVVATWMLFFYVNVGGLSAVAAGSILAIARVADSFISPLMGYITDHFGQTRLGRRFGRRRFFILIGIPLMVLYVSLWVGHMNYWYYLLTYLLIEAITALIGVPYETLAAEMSDDYEIKSRLSSSRMLWAAVATFLSSWLPGRVFAAMGEDNPNAFLTMGVLLAVIFAVAIAITYFTTFERQPAQSDEPQSRATKSQDASESRKANNPLLSTWYVIKEMGSVFRIKAYALHLAIYLTSFTARDIIGATYVFFVVYAMELDKVTASNLLTFGSIIGIPMNLLWPRVMAKLGPSRLLQIMYGTMLFTVAVYAILYASPLIGTGLALTTLYALQVTWGISNSGTGYVPWTVYTFIPDVDELITKQRREGLFAGIMTFCRKTTSALAPFLTGIVLEAVGFDETAKSQTVSANNGLVMWMLIGSGVLLVCAFTSTLFFHLNKRNHAIIRREIDRLHAGGALADVDPETKRVAEDITGLRYEQLWGNNTIGR</sequence>
<protein>
    <submittedName>
        <fullName evidence="2">MFS transporter</fullName>
    </submittedName>
</protein>
<dbReference type="RefSeq" id="WP_169171149.1">
    <property type="nucleotide sequence ID" value="NZ_JAAIII010000001.1"/>
</dbReference>
<feature type="transmembrane region" description="Helical" evidence="1">
    <location>
        <begin position="321"/>
        <end position="341"/>
    </location>
</feature>
<dbReference type="Proteomes" id="UP000532194">
    <property type="component" value="Unassembled WGS sequence"/>
</dbReference>
<feature type="transmembrane region" description="Helical" evidence="1">
    <location>
        <begin position="290"/>
        <end position="309"/>
    </location>
</feature>
<dbReference type="InterPro" id="IPR036259">
    <property type="entry name" value="MFS_trans_sf"/>
</dbReference>
<organism evidence="2 3">
    <name type="scientific">Bifidobacterium oedipodis</name>
    <dbReference type="NCBI Taxonomy" id="2675322"/>
    <lineage>
        <taxon>Bacteria</taxon>
        <taxon>Bacillati</taxon>
        <taxon>Actinomycetota</taxon>
        <taxon>Actinomycetes</taxon>
        <taxon>Bifidobacteriales</taxon>
        <taxon>Bifidobacteriaceae</taxon>
        <taxon>Bifidobacterium</taxon>
    </lineage>
</organism>
<feature type="transmembrane region" description="Helical" evidence="1">
    <location>
        <begin position="46"/>
        <end position="68"/>
    </location>
</feature>
<dbReference type="Gene3D" id="1.20.1250.20">
    <property type="entry name" value="MFS general substrate transporter like domains"/>
    <property type="match status" value="2"/>
</dbReference>
<dbReference type="Pfam" id="PF13347">
    <property type="entry name" value="MFS_2"/>
    <property type="match status" value="1"/>
</dbReference>
<accession>A0A7Y0EMS7</accession>
<proteinExistence type="predicted"/>
<gene>
    <name evidence="2" type="ORF">G1C95_0281</name>
</gene>
<keyword evidence="1" id="KW-1133">Transmembrane helix</keyword>
<dbReference type="SUPFAM" id="SSF103473">
    <property type="entry name" value="MFS general substrate transporter"/>
    <property type="match status" value="1"/>
</dbReference>
<feature type="transmembrane region" description="Helical" evidence="1">
    <location>
        <begin position="259"/>
        <end position="284"/>
    </location>
</feature>
<dbReference type="AlphaFoldDB" id="A0A7Y0EMS7"/>
<dbReference type="GO" id="GO:0005886">
    <property type="term" value="C:plasma membrane"/>
    <property type="evidence" value="ECO:0007669"/>
    <property type="project" value="TreeGrafter"/>
</dbReference>
<keyword evidence="1" id="KW-0812">Transmembrane</keyword>
<dbReference type="PANTHER" id="PTHR11328:SF24">
    <property type="entry name" value="MAJOR FACILITATOR SUPERFAMILY (MFS) PROFILE DOMAIN-CONTAINING PROTEIN"/>
    <property type="match status" value="1"/>
</dbReference>
<dbReference type="GO" id="GO:0008643">
    <property type="term" value="P:carbohydrate transport"/>
    <property type="evidence" value="ECO:0007669"/>
    <property type="project" value="InterPro"/>
</dbReference>
<feature type="transmembrane region" description="Helical" evidence="1">
    <location>
        <begin position="438"/>
        <end position="462"/>
    </location>
</feature>
<reference evidence="2 3" key="1">
    <citation type="submission" date="2020-02" db="EMBL/GenBank/DDBJ databases">
        <title>Characterization of phylogenetic diversity of novel bifidobacterial species isolated in Czech ZOOs.</title>
        <authorList>
            <person name="Lugli G.A."/>
            <person name="Vera N.B."/>
            <person name="Ventura M."/>
        </authorList>
    </citation>
    <scope>NUCLEOTIDE SEQUENCE [LARGE SCALE GENOMIC DNA]</scope>
    <source>
        <strain evidence="2 3">DSM 109957</strain>
    </source>
</reference>